<dbReference type="EMBL" id="KZ679679">
    <property type="protein sequence ID" value="PTB56148.1"/>
    <property type="molecule type" value="Genomic_DNA"/>
</dbReference>
<sequence>MNHGRLPLTRRYVPVTSCKAARWGAQLVTGHCACLPSLGLAKASPPPFRLPLLSSRPYIRTSCPSAAIFTFSLFFLSHTTHKHFSHLFHPKEYPLTAHLLALSTNLPAAKA</sequence>
<dbReference type="Proteomes" id="UP000241690">
    <property type="component" value="Unassembled WGS sequence"/>
</dbReference>
<dbReference type="RefSeq" id="XP_024775825.1">
    <property type="nucleotide sequence ID" value="XM_024914998.1"/>
</dbReference>
<reference evidence="1 2" key="1">
    <citation type="submission" date="2016-07" db="EMBL/GenBank/DDBJ databases">
        <title>Multiple horizontal gene transfer events from other fungi enriched the ability of initially mycotrophic Trichoderma (Ascomycota) to feed on dead plant biomass.</title>
        <authorList>
            <consortium name="DOE Joint Genome Institute"/>
            <person name="Aerts A."/>
            <person name="Atanasova L."/>
            <person name="Chenthamara K."/>
            <person name="Zhang J."/>
            <person name="Grujic M."/>
            <person name="Henrissat B."/>
            <person name="Kuo A."/>
            <person name="Salamov A."/>
            <person name="Lipzen A."/>
            <person name="Labutti K."/>
            <person name="Barry K."/>
            <person name="Miao Y."/>
            <person name="Rahimi M.J."/>
            <person name="Shen Q."/>
            <person name="Grigoriev I.V."/>
            <person name="Kubicek C.P."/>
            <person name="Druzhinina I.S."/>
        </authorList>
    </citation>
    <scope>NUCLEOTIDE SEQUENCE [LARGE SCALE GENOMIC DNA]</scope>
    <source>
        <strain evidence="1 2">CBS 226.95</strain>
    </source>
</reference>
<evidence type="ECO:0000313" key="2">
    <source>
        <dbReference type="Proteomes" id="UP000241690"/>
    </source>
</evidence>
<dbReference type="GeneID" id="36623564"/>
<evidence type="ECO:0000313" key="1">
    <source>
        <dbReference type="EMBL" id="PTB56148.1"/>
    </source>
</evidence>
<name>A0A2T4AGV5_TRIHA</name>
<gene>
    <name evidence="1" type="ORF">M431DRAFT_418945</name>
</gene>
<organism evidence="1 2">
    <name type="scientific">Trichoderma harzianum CBS 226.95</name>
    <dbReference type="NCBI Taxonomy" id="983964"/>
    <lineage>
        <taxon>Eukaryota</taxon>
        <taxon>Fungi</taxon>
        <taxon>Dikarya</taxon>
        <taxon>Ascomycota</taxon>
        <taxon>Pezizomycotina</taxon>
        <taxon>Sordariomycetes</taxon>
        <taxon>Hypocreomycetidae</taxon>
        <taxon>Hypocreales</taxon>
        <taxon>Hypocreaceae</taxon>
        <taxon>Trichoderma</taxon>
    </lineage>
</organism>
<accession>A0A2T4AGV5</accession>
<proteinExistence type="predicted"/>
<keyword evidence="2" id="KW-1185">Reference proteome</keyword>
<protein>
    <submittedName>
        <fullName evidence="1">Uncharacterized protein</fullName>
    </submittedName>
</protein>
<dbReference type="AlphaFoldDB" id="A0A2T4AGV5"/>